<dbReference type="AlphaFoldDB" id="A0A9X0BVW3"/>
<organism evidence="1 2">
    <name type="scientific">Penicillium desertorum</name>
    <dbReference type="NCBI Taxonomy" id="1303715"/>
    <lineage>
        <taxon>Eukaryota</taxon>
        <taxon>Fungi</taxon>
        <taxon>Dikarya</taxon>
        <taxon>Ascomycota</taxon>
        <taxon>Pezizomycotina</taxon>
        <taxon>Eurotiomycetes</taxon>
        <taxon>Eurotiomycetidae</taxon>
        <taxon>Eurotiales</taxon>
        <taxon>Aspergillaceae</taxon>
        <taxon>Penicillium</taxon>
    </lineage>
</organism>
<name>A0A9X0BVW3_9EURO</name>
<accession>A0A9X0BVW3</accession>
<proteinExistence type="predicted"/>
<gene>
    <name evidence="1" type="ORF">N7530_000390</name>
</gene>
<dbReference type="Proteomes" id="UP001147760">
    <property type="component" value="Unassembled WGS sequence"/>
</dbReference>
<comment type="caution">
    <text evidence="1">The sequence shown here is derived from an EMBL/GenBank/DDBJ whole genome shotgun (WGS) entry which is preliminary data.</text>
</comment>
<sequence length="109" mass="12228">MGAYFWKISLAPGLCHLRSISIVPRLSLFIPSRRLQEYPSSNASNHELLELHILSGTLCTLYLELSTTPIYANSTVNIGPPTPHSTSLQGFRCVTVKQFFFAHFYAFPP</sequence>
<protein>
    <submittedName>
        <fullName evidence="1">Uncharacterized protein</fullName>
    </submittedName>
</protein>
<keyword evidence="2" id="KW-1185">Reference proteome</keyword>
<dbReference type="EMBL" id="JAPWDO010000001">
    <property type="protein sequence ID" value="KAJ5486090.1"/>
    <property type="molecule type" value="Genomic_DNA"/>
</dbReference>
<reference evidence="1" key="2">
    <citation type="journal article" date="2023" name="IMA Fungus">
        <title>Comparative genomic study of the Penicillium genus elucidates a diverse pangenome and 15 lateral gene transfer events.</title>
        <authorList>
            <person name="Petersen C."/>
            <person name="Sorensen T."/>
            <person name="Nielsen M.R."/>
            <person name="Sondergaard T.E."/>
            <person name="Sorensen J.L."/>
            <person name="Fitzpatrick D.A."/>
            <person name="Frisvad J.C."/>
            <person name="Nielsen K.L."/>
        </authorList>
    </citation>
    <scope>NUCLEOTIDE SEQUENCE</scope>
    <source>
        <strain evidence="1">IBT 17660</strain>
    </source>
</reference>
<reference evidence="1" key="1">
    <citation type="submission" date="2022-12" db="EMBL/GenBank/DDBJ databases">
        <authorList>
            <person name="Petersen C."/>
        </authorList>
    </citation>
    <scope>NUCLEOTIDE SEQUENCE</scope>
    <source>
        <strain evidence="1">IBT 17660</strain>
    </source>
</reference>
<evidence type="ECO:0000313" key="1">
    <source>
        <dbReference type="EMBL" id="KAJ5486090.1"/>
    </source>
</evidence>
<evidence type="ECO:0000313" key="2">
    <source>
        <dbReference type="Proteomes" id="UP001147760"/>
    </source>
</evidence>